<feature type="domain" description="Metallo-beta-lactamase" evidence="1">
    <location>
        <begin position="20"/>
        <end position="190"/>
    </location>
</feature>
<dbReference type="eggNOG" id="KOG0827">
    <property type="taxonomic scope" value="Eukaryota"/>
</dbReference>
<reference evidence="3" key="1">
    <citation type="submission" date="2016-11" db="UniProtKB">
        <authorList>
            <consortium name="WormBaseParasite"/>
        </authorList>
    </citation>
    <scope>IDENTIFICATION</scope>
</reference>
<dbReference type="Pfam" id="PF00753">
    <property type="entry name" value="Lactamase_B"/>
    <property type="match status" value="1"/>
</dbReference>
<dbReference type="PANTHER" id="PTHR23200">
    <property type="entry name" value="METALLO-BETA-LACTAMASE DOMAIN-CONTAINING PROTEIN 1"/>
    <property type="match status" value="1"/>
</dbReference>
<dbReference type="WBParaSite" id="Csp11.Scaffold605.g5619.t1">
    <property type="protein sequence ID" value="Csp11.Scaffold605.g5619.t1"/>
    <property type="gene ID" value="Csp11.Scaffold605.g5619"/>
</dbReference>
<dbReference type="InterPro" id="IPR039344">
    <property type="entry name" value="MBLAC1"/>
</dbReference>
<protein>
    <submittedName>
        <fullName evidence="3">Lactamase_B domain-containing protein</fullName>
    </submittedName>
</protein>
<accession>A0A1I7TG63</accession>
<dbReference type="AlphaFoldDB" id="A0A1I7TG63"/>
<dbReference type="InterPro" id="IPR036866">
    <property type="entry name" value="RibonucZ/Hydroxyglut_hydro"/>
</dbReference>
<dbReference type="InterPro" id="IPR001279">
    <property type="entry name" value="Metallo-B-lactamas"/>
</dbReference>
<evidence type="ECO:0000313" key="3">
    <source>
        <dbReference type="WBParaSite" id="Csp11.Scaffold605.g5619.t1"/>
    </source>
</evidence>
<proteinExistence type="predicted"/>
<dbReference type="SUPFAM" id="SSF56281">
    <property type="entry name" value="Metallo-hydrolase/oxidoreductase"/>
    <property type="match status" value="1"/>
</dbReference>
<dbReference type="Gene3D" id="3.60.15.10">
    <property type="entry name" value="Ribonuclease Z/Hydroxyacylglutathione hydrolase-like"/>
    <property type="match status" value="1"/>
</dbReference>
<name>A0A1I7TG63_9PELO</name>
<sequence>MAECHVIIQGRPNDDPLGATGTVGLIIDGTTVILIDAGDPWNGSEILEKLQSFPCTVNHVVVTHGHLDHCANLGMFPNATIIMDWDIGRRSKENPKRAEYSVIPQWPFRISDNCEIMNLSGHTASDTIAIVQNCKNKIYVVYAGDLIEDSQDLTKFEDLQLELLNSEEENELLSSQEFIFGAGDIIIPGHGIQFKNSDRLLFLFFSFWRRFM</sequence>
<evidence type="ECO:0000259" key="1">
    <source>
        <dbReference type="SMART" id="SM00849"/>
    </source>
</evidence>
<dbReference type="CDD" id="cd07711">
    <property type="entry name" value="MBLAC1-like_MBL-fold"/>
    <property type="match status" value="1"/>
</dbReference>
<evidence type="ECO:0000313" key="2">
    <source>
        <dbReference type="Proteomes" id="UP000095282"/>
    </source>
</evidence>
<dbReference type="Proteomes" id="UP000095282">
    <property type="component" value="Unplaced"/>
</dbReference>
<dbReference type="STRING" id="1561998.A0A1I7TG63"/>
<dbReference type="SMART" id="SM00849">
    <property type="entry name" value="Lactamase_B"/>
    <property type="match status" value="1"/>
</dbReference>
<keyword evidence="2" id="KW-1185">Reference proteome</keyword>
<organism evidence="2 3">
    <name type="scientific">Caenorhabditis tropicalis</name>
    <dbReference type="NCBI Taxonomy" id="1561998"/>
    <lineage>
        <taxon>Eukaryota</taxon>
        <taxon>Metazoa</taxon>
        <taxon>Ecdysozoa</taxon>
        <taxon>Nematoda</taxon>
        <taxon>Chromadorea</taxon>
        <taxon>Rhabditida</taxon>
        <taxon>Rhabditina</taxon>
        <taxon>Rhabditomorpha</taxon>
        <taxon>Rhabditoidea</taxon>
        <taxon>Rhabditidae</taxon>
        <taxon>Peloderinae</taxon>
        <taxon>Caenorhabditis</taxon>
    </lineage>
</organism>
<dbReference type="PANTHER" id="PTHR23200:SF35">
    <property type="entry name" value="METALLO-BETA-LACTAMASE DOMAIN-CONTAINING PROTEIN"/>
    <property type="match status" value="1"/>
</dbReference>